<keyword evidence="1" id="KW-0472">Membrane</keyword>
<dbReference type="InterPro" id="IPR012444">
    <property type="entry name" value="DUF1647"/>
</dbReference>
<keyword evidence="1" id="KW-0812">Transmembrane</keyword>
<sequence length="431" mass="50758">MNKKLLKIKKIKRKLIIYFPSLFQIQIIRMAHLTKLFPIFIILIFLAFLYICKYLPLINSKKNNENEINKKNIEKVKKIKFVGAENYEKFDCKNEKMSYNWQILNKSAGKIIEEVGKEFDCKHMNILNKYKLTNQIKLPNNYKATEPGDKEDSAVFVTASDAKQIDALISLIGSIKHRFGTKQRIIVYDLGGILLNAKMMYYIKNLCSVEYRRFNLNQLPPNLRNIKTFAWKIFILAQSHLEFNTFIYVDTSVRIYNGDFERHIYGINKRILSPFLFNMGTNHGIKRATLPETFEYLPLYTSDEIDIEMQETHFIIVQKSEFSKEILKWAILCALTKECFEPKNNTKCKKNQLYIKDDNLFGICHNNDKSVLTILINNAEEEIISRGNSNLILHSSYNHHSRRLSIFPFTNYQILRDHRDNPDEVLKRHKC</sequence>
<dbReference type="Pfam" id="PF07801">
    <property type="entry name" value="DUF1647"/>
    <property type="match status" value="1"/>
</dbReference>
<accession>A0A6V7X3X2</accession>
<dbReference type="EMBL" id="CAJEWN010001070">
    <property type="protein sequence ID" value="CAD2193942.1"/>
    <property type="molecule type" value="Genomic_DNA"/>
</dbReference>
<dbReference type="PANTHER" id="PTHR31389:SF4">
    <property type="entry name" value="LD39211P"/>
    <property type="match status" value="1"/>
</dbReference>
<evidence type="ECO:0000313" key="2">
    <source>
        <dbReference type="EMBL" id="CAD2193942.1"/>
    </source>
</evidence>
<reference evidence="2 3" key="1">
    <citation type="submission" date="2020-08" db="EMBL/GenBank/DDBJ databases">
        <authorList>
            <person name="Koutsovoulos G."/>
            <person name="Danchin GJ E."/>
        </authorList>
    </citation>
    <scope>NUCLEOTIDE SEQUENCE [LARGE SCALE GENOMIC DNA]</scope>
</reference>
<evidence type="ECO:0000313" key="3">
    <source>
        <dbReference type="Proteomes" id="UP000580250"/>
    </source>
</evidence>
<proteinExistence type="predicted"/>
<name>A0A6V7X3X2_MELEN</name>
<keyword evidence="1" id="KW-1133">Transmembrane helix</keyword>
<feature type="transmembrane region" description="Helical" evidence="1">
    <location>
        <begin position="37"/>
        <end position="55"/>
    </location>
</feature>
<gene>
    <name evidence="2" type="ORF">MENT_LOCUS46926</name>
</gene>
<comment type="caution">
    <text evidence="2">The sequence shown here is derived from an EMBL/GenBank/DDBJ whole genome shotgun (WGS) entry which is preliminary data.</text>
</comment>
<dbReference type="Proteomes" id="UP000580250">
    <property type="component" value="Unassembled WGS sequence"/>
</dbReference>
<organism evidence="2 3">
    <name type="scientific">Meloidogyne enterolobii</name>
    <name type="common">Root-knot nematode worm</name>
    <name type="synonym">Meloidogyne mayaguensis</name>
    <dbReference type="NCBI Taxonomy" id="390850"/>
    <lineage>
        <taxon>Eukaryota</taxon>
        <taxon>Metazoa</taxon>
        <taxon>Ecdysozoa</taxon>
        <taxon>Nematoda</taxon>
        <taxon>Chromadorea</taxon>
        <taxon>Rhabditida</taxon>
        <taxon>Tylenchina</taxon>
        <taxon>Tylenchomorpha</taxon>
        <taxon>Tylenchoidea</taxon>
        <taxon>Meloidogynidae</taxon>
        <taxon>Meloidogyninae</taxon>
        <taxon>Meloidogyne</taxon>
    </lineage>
</organism>
<dbReference type="PANTHER" id="PTHR31389">
    <property type="entry name" value="LD39211P"/>
    <property type="match status" value="1"/>
</dbReference>
<protein>
    <submittedName>
        <fullName evidence="2">Uncharacterized protein</fullName>
    </submittedName>
</protein>
<dbReference type="AlphaFoldDB" id="A0A6V7X3X2"/>
<evidence type="ECO:0000256" key="1">
    <source>
        <dbReference type="SAM" id="Phobius"/>
    </source>
</evidence>
<dbReference type="OrthoDB" id="6086616at2759"/>